<comment type="caution">
    <text evidence="1">The sequence shown here is derived from an EMBL/GenBank/DDBJ whole genome shotgun (WGS) entry which is preliminary data.</text>
</comment>
<gene>
    <name evidence="1" type="ORF">DPMN_066815</name>
</gene>
<dbReference type="Proteomes" id="UP000828390">
    <property type="component" value="Unassembled WGS sequence"/>
</dbReference>
<dbReference type="AlphaFoldDB" id="A0A9D3YX01"/>
<name>A0A9D3YX01_DREPO</name>
<sequence length="52" mass="6130">MPALGRHDRLRMRILLDPCLETGPAMITYGQSWFRHVRRLDDDASDLRHVIK</sequence>
<organism evidence="1 2">
    <name type="scientific">Dreissena polymorpha</name>
    <name type="common">Zebra mussel</name>
    <name type="synonym">Mytilus polymorpha</name>
    <dbReference type="NCBI Taxonomy" id="45954"/>
    <lineage>
        <taxon>Eukaryota</taxon>
        <taxon>Metazoa</taxon>
        <taxon>Spiralia</taxon>
        <taxon>Lophotrochozoa</taxon>
        <taxon>Mollusca</taxon>
        <taxon>Bivalvia</taxon>
        <taxon>Autobranchia</taxon>
        <taxon>Heteroconchia</taxon>
        <taxon>Euheterodonta</taxon>
        <taxon>Imparidentia</taxon>
        <taxon>Neoheterodontei</taxon>
        <taxon>Myida</taxon>
        <taxon>Dreissenoidea</taxon>
        <taxon>Dreissenidae</taxon>
        <taxon>Dreissena</taxon>
    </lineage>
</organism>
<dbReference type="EMBL" id="JAIWYP010000014">
    <property type="protein sequence ID" value="KAH3707409.1"/>
    <property type="molecule type" value="Genomic_DNA"/>
</dbReference>
<accession>A0A9D3YX01</accession>
<evidence type="ECO:0000313" key="1">
    <source>
        <dbReference type="EMBL" id="KAH3707409.1"/>
    </source>
</evidence>
<evidence type="ECO:0000313" key="2">
    <source>
        <dbReference type="Proteomes" id="UP000828390"/>
    </source>
</evidence>
<reference evidence="1" key="1">
    <citation type="journal article" date="2019" name="bioRxiv">
        <title>The Genome of the Zebra Mussel, Dreissena polymorpha: A Resource for Invasive Species Research.</title>
        <authorList>
            <person name="McCartney M.A."/>
            <person name="Auch B."/>
            <person name="Kono T."/>
            <person name="Mallez S."/>
            <person name="Zhang Y."/>
            <person name="Obille A."/>
            <person name="Becker A."/>
            <person name="Abrahante J.E."/>
            <person name="Garbe J."/>
            <person name="Badalamenti J.P."/>
            <person name="Herman A."/>
            <person name="Mangelson H."/>
            <person name="Liachko I."/>
            <person name="Sullivan S."/>
            <person name="Sone E.D."/>
            <person name="Koren S."/>
            <person name="Silverstein K.A.T."/>
            <person name="Beckman K.B."/>
            <person name="Gohl D.M."/>
        </authorList>
    </citation>
    <scope>NUCLEOTIDE SEQUENCE</scope>
    <source>
        <strain evidence="1">Duluth1</strain>
        <tissue evidence="1">Whole animal</tissue>
    </source>
</reference>
<protein>
    <submittedName>
        <fullName evidence="1">Uncharacterized protein</fullName>
    </submittedName>
</protein>
<proteinExistence type="predicted"/>
<reference evidence="1" key="2">
    <citation type="submission" date="2020-11" db="EMBL/GenBank/DDBJ databases">
        <authorList>
            <person name="McCartney M.A."/>
            <person name="Auch B."/>
            <person name="Kono T."/>
            <person name="Mallez S."/>
            <person name="Becker A."/>
            <person name="Gohl D.M."/>
            <person name="Silverstein K.A.T."/>
            <person name="Koren S."/>
            <person name="Bechman K.B."/>
            <person name="Herman A."/>
            <person name="Abrahante J.E."/>
            <person name="Garbe J."/>
        </authorList>
    </citation>
    <scope>NUCLEOTIDE SEQUENCE</scope>
    <source>
        <strain evidence="1">Duluth1</strain>
        <tissue evidence="1">Whole animal</tissue>
    </source>
</reference>
<keyword evidence="2" id="KW-1185">Reference proteome</keyword>